<reference evidence="2" key="2">
    <citation type="submission" date="2020-09" db="EMBL/GenBank/DDBJ databases">
        <authorList>
            <person name="Sun Q."/>
            <person name="Ohkuma M."/>
        </authorList>
    </citation>
    <scope>NUCLEOTIDE SEQUENCE</scope>
    <source>
        <strain evidence="2">JCM 16108</strain>
    </source>
</reference>
<dbReference type="Proteomes" id="UP000614609">
    <property type="component" value="Unassembled WGS sequence"/>
</dbReference>
<dbReference type="RefSeq" id="WP_188869144.1">
    <property type="nucleotide sequence ID" value="NZ_BMOO01000001.1"/>
</dbReference>
<comment type="caution">
    <text evidence="2">The sequence shown here is derived from an EMBL/GenBank/DDBJ whole genome shotgun (WGS) entry which is preliminary data.</text>
</comment>
<dbReference type="Proteomes" id="UP000765891">
    <property type="component" value="Unassembled WGS sequence"/>
</dbReference>
<organism evidence="2 4">
    <name type="scientific">Halarchaeum rubridurum</name>
    <dbReference type="NCBI Taxonomy" id="489911"/>
    <lineage>
        <taxon>Archaea</taxon>
        <taxon>Methanobacteriati</taxon>
        <taxon>Methanobacteriota</taxon>
        <taxon>Stenosarchaea group</taxon>
        <taxon>Halobacteria</taxon>
        <taxon>Halobacteriales</taxon>
        <taxon>Halobacteriaceae</taxon>
    </lineage>
</organism>
<accession>A0A830FNQ3</accession>
<name>A0A830FNQ3_9EURY</name>
<protein>
    <recommendedName>
        <fullName evidence="5">UDP:flavonoid glycosyltransferase YjiC, YdhE family</fullName>
    </recommendedName>
</protein>
<keyword evidence="4" id="KW-1185">Reference proteome</keyword>
<evidence type="ECO:0008006" key="5">
    <source>
        <dbReference type="Google" id="ProtNLM"/>
    </source>
</evidence>
<reference evidence="3" key="3">
    <citation type="submission" date="2021-03" db="EMBL/GenBank/DDBJ databases">
        <title>Genomic Encyclopedia of Type Strains, Phase IV (KMG-IV): sequencing the most valuable type-strain genomes for metagenomic binning, comparative biology and taxonomic classification.</title>
        <authorList>
            <person name="Goeker M."/>
        </authorList>
    </citation>
    <scope>NUCLEOTIDE SEQUENCE</scope>
    <source>
        <strain evidence="3">DSM 22443</strain>
    </source>
</reference>
<dbReference type="PANTHER" id="PTHR21015:SF22">
    <property type="entry name" value="GLYCOSYLTRANSFERASE"/>
    <property type="match status" value="1"/>
</dbReference>
<evidence type="ECO:0000313" key="4">
    <source>
        <dbReference type="Proteomes" id="UP000614609"/>
    </source>
</evidence>
<dbReference type="PANTHER" id="PTHR21015">
    <property type="entry name" value="UDP-N-ACETYLGLUCOSAMINE--N-ACETYLMURAMYL-(PENTAPEPTIDE) PYROPHOSPHORYL-UNDECAPRENOL N-ACETYLGLUCOSAMINE TRANSFERASE 1"/>
    <property type="match status" value="1"/>
</dbReference>
<evidence type="ECO:0000256" key="1">
    <source>
        <dbReference type="ARBA" id="ARBA00006962"/>
    </source>
</evidence>
<comment type="similarity">
    <text evidence="1">Belongs to the glycosyltransferase 28 family.</text>
</comment>
<dbReference type="OrthoDB" id="46222at2157"/>
<dbReference type="AlphaFoldDB" id="A0A830FNQ3"/>
<reference evidence="2" key="1">
    <citation type="journal article" date="2014" name="Int. J. Syst. Evol. Microbiol.">
        <title>Complete genome sequence of Corynebacterium casei LMG S-19264T (=DSM 44701T), isolated from a smear-ripened cheese.</title>
        <authorList>
            <consortium name="US DOE Joint Genome Institute (JGI-PGF)"/>
            <person name="Walter F."/>
            <person name="Albersmeier A."/>
            <person name="Kalinowski J."/>
            <person name="Ruckert C."/>
        </authorList>
    </citation>
    <scope>NUCLEOTIDE SEQUENCE</scope>
    <source>
        <strain evidence="2">JCM 16108</strain>
    </source>
</reference>
<sequence length="312" mass="32869">MHVAVAHYPEGAGHATRMLAVARELEARGATVSLAGGGPGKRFVDLLGYDEYVPTPVDYVGEYQGAGGLAATLTGSVPASAKRVRDLSRWLRREDPDRLVTDDMFAAMAAPLAGVPCYVTTHNAPGFYDDAVERAGADVLTRYQRGVARDFYYPTVWPHASADPAGVTRVPPLALDVEAPVVGDPDVVVLPSTYSTALDESVARLREAGRDVTLVGGDDWEPVASMLPTLRAADLVLCPGYSTVMEAAVAGTPCLIYPFTSEQRGVARLASRATGFRTVTSPDEVVRAARDPPAAPTYENGAGRVAAGVLDG</sequence>
<evidence type="ECO:0000313" key="2">
    <source>
        <dbReference type="EMBL" id="GGM55595.1"/>
    </source>
</evidence>
<dbReference type="EMBL" id="JAGGKO010000001">
    <property type="protein sequence ID" value="MBP1953886.1"/>
    <property type="molecule type" value="Genomic_DNA"/>
</dbReference>
<dbReference type="GO" id="GO:0016757">
    <property type="term" value="F:glycosyltransferase activity"/>
    <property type="evidence" value="ECO:0007669"/>
    <property type="project" value="TreeGrafter"/>
</dbReference>
<dbReference type="EMBL" id="BMOO01000001">
    <property type="protein sequence ID" value="GGM55595.1"/>
    <property type="molecule type" value="Genomic_DNA"/>
</dbReference>
<dbReference type="Gene3D" id="3.40.50.2000">
    <property type="entry name" value="Glycogen Phosphorylase B"/>
    <property type="match status" value="2"/>
</dbReference>
<gene>
    <name evidence="2" type="ORF">GCM10009017_02270</name>
    <name evidence="3" type="ORF">J2752_000767</name>
</gene>
<dbReference type="SUPFAM" id="SSF53756">
    <property type="entry name" value="UDP-Glycosyltransferase/glycogen phosphorylase"/>
    <property type="match status" value="1"/>
</dbReference>
<evidence type="ECO:0000313" key="3">
    <source>
        <dbReference type="EMBL" id="MBP1953886.1"/>
    </source>
</evidence>
<proteinExistence type="inferred from homology"/>